<keyword evidence="9" id="KW-1015">Disulfide bond</keyword>
<evidence type="ECO:0000259" key="11">
    <source>
        <dbReference type="SMART" id="SM00835"/>
    </source>
</evidence>
<dbReference type="KEGG" id="smo:SELMODRAFT_419049"/>
<dbReference type="OMA" id="TDYANFF"/>
<keyword evidence="3 10" id="KW-0052">Apoplast</keyword>
<feature type="binding site" evidence="8">
    <location>
        <position position="156"/>
    </location>
    <ligand>
        <name>Mn(2+)</name>
        <dbReference type="ChEBI" id="CHEBI:29035"/>
    </ligand>
</feature>
<feature type="binding site" evidence="7">
    <location>
        <position position="161"/>
    </location>
    <ligand>
        <name>oxalate</name>
        <dbReference type="ChEBI" id="CHEBI:30623"/>
    </ligand>
</feature>
<dbReference type="PANTHER" id="PTHR31238">
    <property type="entry name" value="GERMIN-LIKE PROTEIN SUBFAMILY 3 MEMBER 3"/>
    <property type="match status" value="1"/>
</dbReference>
<dbReference type="Gene3D" id="2.60.120.10">
    <property type="entry name" value="Jelly Rolls"/>
    <property type="match status" value="1"/>
</dbReference>
<dbReference type="InterPro" id="IPR014710">
    <property type="entry name" value="RmlC-like_jellyroll"/>
</dbReference>
<keyword evidence="5 7" id="KW-0479">Metal-binding</keyword>
<evidence type="ECO:0000256" key="7">
    <source>
        <dbReference type="PIRSR" id="PIRSR601929-1"/>
    </source>
</evidence>
<dbReference type="Pfam" id="PF00190">
    <property type="entry name" value="Cupin_1"/>
    <property type="match status" value="1"/>
</dbReference>
<accession>D8S7N6</accession>
<evidence type="ECO:0000256" key="3">
    <source>
        <dbReference type="ARBA" id="ARBA00022523"/>
    </source>
</evidence>
<evidence type="ECO:0000313" key="13">
    <source>
        <dbReference type="Proteomes" id="UP000001514"/>
    </source>
</evidence>
<feature type="disulfide bond" evidence="9">
    <location>
        <begin position="84"/>
        <end position="94"/>
    </location>
</feature>
<organism evidence="13">
    <name type="scientific">Selaginella moellendorffii</name>
    <name type="common">Spikemoss</name>
    <dbReference type="NCBI Taxonomy" id="88036"/>
    <lineage>
        <taxon>Eukaryota</taxon>
        <taxon>Viridiplantae</taxon>
        <taxon>Streptophyta</taxon>
        <taxon>Embryophyta</taxon>
        <taxon>Tracheophyta</taxon>
        <taxon>Lycopodiopsida</taxon>
        <taxon>Selaginellales</taxon>
        <taxon>Selaginellaceae</taxon>
        <taxon>Selaginella</taxon>
    </lineage>
</organism>
<feature type="binding site" evidence="8">
    <location>
        <position position="161"/>
    </location>
    <ligand>
        <name>Mn(2+)</name>
        <dbReference type="ChEBI" id="CHEBI:29035"/>
    </ligand>
</feature>
<dbReference type="SMART" id="SM00835">
    <property type="entry name" value="Cupin_1"/>
    <property type="match status" value="1"/>
</dbReference>
<dbReference type="InterPro" id="IPR001929">
    <property type="entry name" value="Germin"/>
</dbReference>
<dbReference type="Proteomes" id="UP000001514">
    <property type="component" value="Unassembled WGS sequence"/>
</dbReference>
<evidence type="ECO:0000256" key="5">
    <source>
        <dbReference type="ARBA" id="ARBA00022723"/>
    </source>
</evidence>
<feature type="domain" description="Cupin type-1" evidence="11">
    <location>
        <begin position="106"/>
        <end position="213"/>
    </location>
</feature>
<dbReference type="HOGENOM" id="CLU_1279545_0_0_1"/>
<evidence type="ECO:0000256" key="10">
    <source>
        <dbReference type="RuleBase" id="RU366015"/>
    </source>
</evidence>
<dbReference type="EMBL" id="GL377605">
    <property type="protein sequence ID" value="EFJ19643.1"/>
    <property type="molecule type" value="Genomic_DNA"/>
</dbReference>
<dbReference type="SUPFAM" id="SSF51182">
    <property type="entry name" value="RmlC-like cupins"/>
    <property type="match status" value="1"/>
</dbReference>
<protein>
    <recommendedName>
        <fullName evidence="10">Germin-like protein</fullName>
    </recommendedName>
</protein>
<comment type="similarity">
    <text evidence="2 10">Belongs to the germin family.</text>
</comment>
<keyword evidence="6 7" id="KW-0464">Manganese</keyword>
<dbReference type="GO" id="GO:0048046">
    <property type="term" value="C:apoplast"/>
    <property type="evidence" value="ECO:0007669"/>
    <property type="project" value="UniProtKB-SubCell"/>
</dbReference>
<evidence type="ECO:0000256" key="2">
    <source>
        <dbReference type="ARBA" id="ARBA00007456"/>
    </source>
</evidence>
<dbReference type="AlphaFoldDB" id="D8S7N6"/>
<dbReference type="PRINTS" id="PR00325">
    <property type="entry name" value="GERMIN"/>
</dbReference>
<dbReference type="Gramene" id="EFJ19643">
    <property type="protein sequence ID" value="EFJ19643"/>
    <property type="gene ID" value="SELMODRAFT_419049"/>
</dbReference>
<dbReference type="InterPro" id="IPR011051">
    <property type="entry name" value="RmlC_Cupin_sf"/>
</dbReference>
<feature type="binding site" evidence="7">
    <location>
        <position position="156"/>
    </location>
    <ligand>
        <name>oxalate</name>
        <dbReference type="ChEBI" id="CHEBI:30623"/>
    </ligand>
</feature>
<dbReference type="InParanoid" id="D8S7N6"/>
<evidence type="ECO:0000256" key="6">
    <source>
        <dbReference type="ARBA" id="ARBA00023211"/>
    </source>
</evidence>
<dbReference type="CDD" id="cd02241">
    <property type="entry name" value="cupin_OxOx"/>
    <property type="match status" value="1"/>
</dbReference>
<name>D8S7N6_SELML</name>
<evidence type="ECO:0000256" key="1">
    <source>
        <dbReference type="ARBA" id="ARBA00004271"/>
    </source>
</evidence>
<keyword evidence="13" id="KW-1185">Reference proteome</keyword>
<reference evidence="12 13" key="1">
    <citation type="journal article" date="2011" name="Science">
        <title>The Selaginella genome identifies genetic changes associated with the evolution of vascular plants.</title>
        <authorList>
            <person name="Banks J.A."/>
            <person name="Nishiyama T."/>
            <person name="Hasebe M."/>
            <person name="Bowman J.L."/>
            <person name="Gribskov M."/>
            <person name="dePamphilis C."/>
            <person name="Albert V.A."/>
            <person name="Aono N."/>
            <person name="Aoyama T."/>
            <person name="Ambrose B.A."/>
            <person name="Ashton N.W."/>
            <person name="Axtell M.J."/>
            <person name="Barker E."/>
            <person name="Barker M.S."/>
            <person name="Bennetzen J.L."/>
            <person name="Bonawitz N.D."/>
            <person name="Chapple C."/>
            <person name="Cheng C."/>
            <person name="Correa L.G."/>
            <person name="Dacre M."/>
            <person name="DeBarry J."/>
            <person name="Dreyer I."/>
            <person name="Elias M."/>
            <person name="Engstrom E.M."/>
            <person name="Estelle M."/>
            <person name="Feng L."/>
            <person name="Finet C."/>
            <person name="Floyd S.K."/>
            <person name="Frommer W.B."/>
            <person name="Fujita T."/>
            <person name="Gramzow L."/>
            <person name="Gutensohn M."/>
            <person name="Harholt J."/>
            <person name="Hattori M."/>
            <person name="Heyl A."/>
            <person name="Hirai T."/>
            <person name="Hiwatashi Y."/>
            <person name="Ishikawa M."/>
            <person name="Iwata M."/>
            <person name="Karol K.G."/>
            <person name="Koehler B."/>
            <person name="Kolukisaoglu U."/>
            <person name="Kubo M."/>
            <person name="Kurata T."/>
            <person name="Lalonde S."/>
            <person name="Li K."/>
            <person name="Li Y."/>
            <person name="Litt A."/>
            <person name="Lyons E."/>
            <person name="Manning G."/>
            <person name="Maruyama T."/>
            <person name="Michael T.P."/>
            <person name="Mikami K."/>
            <person name="Miyazaki S."/>
            <person name="Morinaga S."/>
            <person name="Murata T."/>
            <person name="Mueller-Roeber B."/>
            <person name="Nelson D.R."/>
            <person name="Obara M."/>
            <person name="Oguri Y."/>
            <person name="Olmstead R.G."/>
            <person name="Onodera N."/>
            <person name="Petersen B.L."/>
            <person name="Pils B."/>
            <person name="Prigge M."/>
            <person name="Rensing S.A."/>
            <person name="Riano-Pachon D.M."/>
            <person name="Roberts A.W."/>
            <person name="Sato Y."/>
            <person name="Scheller H.V."/>
            <person name="Schulz B."/>
            <person name="Schulz C."/>
            <person name="Shakirov E.V."/>
            <person name="Shibagaki N."/>
            <person name="Shinohara N."/>
            <person name="Shippen D.E."/>
            <person name="Soerensen I."/>
            <person name="Sotooka R."/>
            <person name="Sugimoto N."/>
            <person name="Sugita M."/>
            <person name="Sumikawa N."/>
            <person name="Tanurdzic M."/>
            <person name="Theissen G."/>
            <person name="Ulvskov P."/>
            <person name="Wakazuki S."/>
            <person name="Weng J.K."/>
            <person name="Willats W.W."/>
            <person name="Wipf D."/>
            <person name="Wolf P.G."/>
            <person name="Yang L."/>
            <person name="Zimmer A.D."/>
            <person name="Zhu Q."/>
            <person name="Mitros T."/>
            <person name="Hellsten U."/>
            <person name="Loque D."/>
            <person name="Otillar R."/>
            <person name="Salamov A."/>
            <person name="Schmutz J."/>
            <person name="Shapiro H."/>
            <person name="Lindquist E."/>
            <person name="Lucas S."/>
            <person name="Rokhsar D."/>
            <person name="Grigoriev I.V."/>
        </authorList>
    </citation>
    <scope>NUCLEOTIDE SEQUENCE [LARGE SCALE GENOMIC DNA]</scope>
</reference>
<feature type="binding site" evidence="8">
    <location>
        <position position="154"/>
    </location>
    <ligand>
        <name>Mn(2+)</name>
        <dbReference type="ChEBI" id="CHEBI:29035"/>
    </ligand>
</feature>
<feature type="binding site" evidence="8">
    <location>
        <position position="200"/>
    </location>
    <ligand>
        <name>Mn(2+)</name>
        <dbReference type="ChEBI" id="CHEBI:29035"/>
    </ligand>
</feature>
<keyword evidence="4 10" id="KW-0964">Secreted</keyword>
<dbReference type="GO" id="GO:0030145">
    <property type="term" value="F:manganese ion binding"/>
    <property type="evidence" value="ECO:0007669"/>
    <property type="project" value="UniProtKB-UniRule"/>
</dbReference>
<dbReference type="InterPro" id="IPR019780">
    <property type="entry name" value="Germin_Mn-BS"/>
</dbReference>
<sequence>MRKRANEFLTIRKDLERRKKKELKVENDHQQEKVDAQIISSDFKTRPPSLEFLCSRMASSLQVLLVFFSVLADSTDPDSLQDYCLLTQEQQHQCKSSPSPSDFVSKVLGNTTNTRPPQTWNATLLSSANFPALNTMDLTIARAELGVGGTVPLHYHPRASELVFIVEGVVEVGFVDTSNVLFIQTLQPGDVTIVPKGMLHYEYNPGSSRATLLAYS</sequence>
<dbReference type="InterPro" id="IPR006045">
    <property type="entry name" value="Cupin_1"/>
</dbReference>
<proteinExistence type="inferred from homology"/>
<evidence type="ECO:0000256" key="9">
    <source>
        <dbReference type="PIRSR" id="PIRSR601929-3"/>
    </source>
</evidence>
<evidence type="ECO:0000313" key="12">
    <source>
        <dbReference type="EMBL" id="EFJ19643.1"/>
    </source>
</evidence>
<evidence type="ECO:0000256" key="8">
    <source>
        <dbReference type="PIRSR" id="PIRSR601929-2"/>
    </source>
</evidence>
<comment type="subcellular location">
    <subcellularLocation>
        <location evidence="1 10">Secreted</location>
        <location evidence="1 10">Extracellular space</location>
        <location evidence="1 10">Apoplast</location>
    </subcellularLocation>
</comment>
<dbReference type="STRING" id="88036.D8S7N6"/>
<gene>
    <name evidence="12" type="ORF">SELMODRAFT_419049</name>
</gene>
<dbReference type="PROSITE" id="PS00725">
    <property type="entry name" value="GERMIN"/>
    <property type="match status" value="1"/>
</dbReference>
<evidence type="ECO:0000256" key="4">
    <source>
        <dbReference type="ARBA" id="ARBA00022525"/>
    </source>
</evidence>